<dbReference type="AlphaFoldDB" id="A0A0C2Z4G5"/>
<dbReference type="OrthoDB" id="2669721at2759"/>
<reference evidence="3" key="2">
    <citation type="submission" date="2015-01" db="EMBL/GenBank/DDBJ databases">
        <title>Evolutionary Origins and Diversification of the Mycorrhizal Mutualists.</title>
        <authorList>
            <consortium name="DOE Joint Genome Institute"/>
            <consortium name="Mycorrhizal Genomics Consortium"/>
            <person name="Kohler A."/>
            <person name="Kuo A."/>
            <person name="Nagy L.G."/>
            <person name="Floudas D."/>
            <person name="Copeland A."/>
            <person name="Barry K.W."/>
            <person name="Cichocki N."/>
            <person name="Veneault-Fourrey C."/>
            <person name="LaButti K."/>
            <person name="Lindquist E.A."/>
            <person name="Lipzen A."/>
            <person name="Lundell T."/>
            <person name="Morin E."/>
            <person name="Murat C."/>
            <person name="Riley R."/>
            <person name="Ohm R."/>
            <person name="Sun H."/>
            <person name="Tunlid A."/>
            <person name="Henrissat B."/>
            <person name="Grigoriev I.V."/>
            <person name="Hibbett D.S."/>
            <person name="Martin F."/>
        </authorList>
    </citation>
    <scope>NUCLEOTIDE SEQUENCE [LARGE SCALE GENOMIC DNA]</scope>
    <source>
        <strain evidence="3">Foug A</strain>
    </source>
</reference>
<evidence type="ECO:0000256" key="1">
    <source>
        <dbReference type="SAM" id="MobiDB-lite"/>
    </source>
</evidence>
<feature type="region of interest" description="Disordered" evidence="1">
    <location>
        <begin position="1041"/>
        <end position="1065"/>
    </location>
</feature>
<accession>A0A0C2Z4G5</accession>
<feature type="region of interest" description="Disordered" evidence="1">
    <location>
        <begin position="932"/>
        <end position="1002"/>
    </location>
</feature>
<keyword evidence="3" id="KW-1185">Reference proteome</keyword>
<protein>
    <submittedName>
        <fullName evidence="2">Uncharacterized protein</fullName>
    </submittedName>
</protein>
<feature type="compositionally biased region" description="Low complexity" evidence="1">
    <location>
        <begin position="984"/>
        <end position="998"/>
    </location>
</feature>
<feature type="region of interest" description="Disordered" evidence="1">
    <location>
        <begin position="19"/>
        <end position="185"/>
    </location>
</feature>
<evidence type="ECO:0000313" key="2">
    <source>
        <dbReference type="EMBL" id="KIM56828.1"/>
    </source>
</evidence>
<dbReference type="HOGENOM" id="CLU_270532_0_0_1"/>
<name>A0A0C2Z4G5_9AGAM</name>
<feature type="compositionally biased region" description="Polar residues" evidence="1">
    <location>
        <begin position="27"/>
        <end position="46"/>
    </location>
</feature>
<feature type="compositionally biased region" description="Polar residues" evidence="1">
    <location>
        <begin position="794"/>
        <end position="817"/>
    </location>
</feature>
<gene>
    <name evidence="2" type="ORF">SCLCIDRAFT_29257</name>
</gene>
<sequence>MRAMIKRGLEMVEDARHRIGRHKRARVQNSEPPCTPSLLDQQPNTPSDEELLHTSNLFEQQPNPTYEEPPHDHPHQHLDPSNNEERQHLPHRWSLTPLDDEPDEEPPPLSDCWSPPPPENHADEELPRRSDHQSQTPPEEHPAESPTPSEDQPDEEPPQMAGCRSLTPSEDQPDKEPLCTPSPMPPGGFNIEYQCRQRPVIDIAALAETANLPLMHRTMDFILALKTASLDDPAAQLTDNARKRLRNPPGHVISIEDWGTRFSISTYLALENSSQAAYNHVCKAAKRDFSDSHCIDTLLTFHNVEKIIALYTGVVSIEHDMCRNSCLVYTGSDHPDINVFKLPPGGCAEYANHLWTIVSMSNQTQWDRQKTKTGLTKPPLILALPPTQSLGVPLCMTTDIMHLAGNISDLLISLWHGTLDHAADNDPANWPWAVLSDEDIWYAHGKAVECTGRHLPSSYDCKPCNIAKKINTQYKTWEFQLYIFSLAPILLYNVLPMEYWANYCKLVHRFQIMCQSALSKEKLLDAHALLCSWEHEFELIYYRLQESRIHFIRPCMHQVIHLVSEAIFKGPPICYAQWTMQRTIGNLGEQIRQPSKPFANLSHTGLPYGSVDLGDGYVLLRKCAKHPIIPCGDEAMAILDFLDHGYALPRITKWAWLRLPNGQIARSAWREKLHLPDQIHVSCNVKFFSQGTTQCGEVQFFTRLAVGDNEHAEFIDVTIVCMYSTLYSTPDAKLLQLLHHVVLASQLTDTISVILVKQITGVIAMIPQQMVLPLGVEQEVYCLMEQPGNPFDQLASSVKSPLGASTPNGDSSPQEMNTLDEWPTHGSHEKVQFWTKKDYNDWMDSPEAQNSNHGLYAYMEEENGKVLDSEKLGNMQKALQAAWADLTQRNLAPDTWGKASTTAQNFVHSTMERTYPLLKLAEDCKLKKNGHNVKEEASDDEDLEDHKPIAKKQKGQGSSRSSAKKPKVEDSPVTEATTFMLGQLPSPSLSTSHLSGTPESPVDDMTMHIDVDMEATVQPTDPEHSAFQPTETSTLRALATKANTEQPSPPSDSNENSRIANNTTGHVSYDPMGLLATAPEKVKIGAVPPVLDPLKTPHAAPSHILDMYSTNMAQNDGLLGSSTTDMTAKSKTKLQPSSTKNGWNLCMLQWLKQVNANGQKDDFHAYYDHALTPTQQKSYNKEAKQLVETNSWSKAVIENGILY</sequence>
<dbReference type="Proteomes" id="UP000053989">
    <property type="component" value="Unassembled WGS sequence"/>
</dbReference>
<organism evidence="2 3">
    <name type="scientific">Scleroderma citrinum Foug A</name>
    <dbReference type="NCBI Taxonomy" id="1036808"/>
    <lineage>
        <taxon>Eukaryota</taxon>
        <taxon>Fungi</taxon>
        <taxon>Dikarya</taxon>
        <taxon>Basidiomycota</taxon>
        <taxon>Agaricomycotina</taxon>
        <taxon>Agaricomycetes</taxon>
        <taxon>Agaricomycetidae</taxon>
        <taxon>Boletales</taxon>
        <taxon>Sclerodermatineae</taxon>
        <taxon>Sclerodermataceae</taxon>
        <taxon>Scleroderma</taxon>
    </lineage>
</organism>
<proteinExistence type="predicted"/>
<feature type="compositionally biased region" description="Polar residues" evidence="1">
    <location>
        <begin position="53"/>
        <end position="64"/>
    </location>
</feature>
<dbReference type="STRING" id="1036808.A0A0C2Z4G5"/>
<feature type="compositionally biased region" description="Basic and acidic residues" evidence="1">
    <location>
        <begin position="120"/>
        <end position="143"/>
    </location>
</feature>
<feature type="region of interest" description="Disordered" evidence="1">
    <location>
        <begin position="794"/>
        <end position="823"/>
    </location>
</feature>
<feature type="compositionally biased region" description="Basic and acidic residues" evidence="1">
    <location>
        <begin position="68"/>
        <end position="88"/>
    </location>
</feature>
<evidence type="ECO:0000313" key="3">
    <source>
        <dbReference type="Proteomes" id="UP000053989"/>
    </source>
</evidence>
<dbReference type="EMBL" id="KN822109">
    <property type="protein sequence ID" value="KIM56828.1"/>
    <property type="molecule type" value="Genomic_DNA"/>
</dbReference>
<dbReference type="InParanoid" id="A0A0C2Z4G5"/>
<reference evidence="2 3" key="1">
    <citation type="submission" date="2014-04" db="EMBL/GenBank/DDBJ databases">
        <authorList>
            <consortium name="DOE Joint Genome Institute"/>
            <person name="Kuo A."/>
            <person name="Kohler A."/>
            <person name="Nagy L.G."/>
            <person name="Floudas D."/>
            <person name="Copeland A."/>
            <person name="Barry K.W."/>
            <person name="Cichocki N."/>
            <person name="Veneault-Fourrey C."/>
            <person name="LaButti K."/>
            <person name="Lindquist E.A."/>
            <person name="Lipzen A."/>
            <person name="Lundell T."/>
            <person name="Morin E."/>
            <person name="Murat C."/>
            <person name="Sun H."/>
            <person name="Tunlid A."/>
            <person name="Henrissat B."/>
            <person name="Grigoriev I.V."/>
            <person name="Hibbett D.S."/>
            <person name="Martin F."/>
            <person name="Nordberg H.P."/>
            <person name="Cantor M.N."/>
            <person name="Hua S.X."/>
        </authorList>
    </citation>
    <scope>NUCLEOTIDE SEQUENCE [LARGE SCALE GENOMIC DNA]</scope>
    <source>
        <strain evidence="2 3">Foug A</strain>
    </source>
</reference>